<dbReference type="InterPro" id="IPR018891">
    <property type="entry name" value="AIPR_C"/>
</dbReference>
<reference evidence="2 3" key="1">
    <citation type="submission" date="2019-10" db="EMBL/GenBank/DDBJ databases">
        <title>Genomic and transcriptomic insights into the perfect genentic adaptation of a filamentous nitrogen-fixing cyanobacterium to rice fields.</title>
        <authorList>
            <person name="Chen Z."/>
        </authorList>
    </citation>
    <scope>NUCLEOTIDE SEQUENCE [LARGE SCALE GENOMIC DNA]</scope>
    <source>
        <strain evidence="2">CCNUC1</strain>
    </source>
</reference>
<dbReference type="RefSeq" id="WP_152589056.1">
    <property type="nucleotide sequence ID" value="NZ_CP045226.1"/>
</dbReference>
<gene>
    <name evidence="2" type="ORF">GXM_02891</name>
</gene>
<proteinExistence type="predicted"/>
<dbReference type="AlphaFoldDB" id="A0A5P8VYE5"/>
<dbReference type="Proteomes" id="UP000326678">
    <property type="component" value="Chromosome Gxm1"/>
</dbReference>
<dbReference type="PROSITE" id="PS51257">
    <property type="entry name" value="PROKAR_LIPOPROTEIN"/>
    <property type="match status" value="1"/>
</dbReference>
<dbReference type="KEGG" id="nsh:GXM_02891"/>
<evidence type="ECO:0000313" key="3">
    <source>
        <dbReference type="Proteomes" id="UP000326678"/>
    </source>
</evidence>
<dbReference type="Pfam" id="PF10592">
    <property type="entry name" value="AIPR"/>
    <property type="match status" value="1"/>
</dbReference>
<accession>A0A5P8VYE5</accession>
<evidence type="ECO:0000313" key="2">
    <source>
        <dbReference type="EMBL" id="QFS45414.1"/>
    </source>
</evidence>
<name>A0A5P8VYE5_9NOSO</name>
<keyword evidence="3" id="KW-1185">Reference proteome</keyword>
<dbReference type="EMBL" id="CP045226">
    <property type="protein sequence ID" value="QFS45414.1"/>
    <property type="molecule type" value="Genomic_DNA"/>
</dbReference>
<sequence>MATKITAPFFATAACKAYKEDKESSRVIWNLTVPLCEVPQGLPLDPNARLANENRRTVKSMLTTLAQKPEEFIFYNNGILIVADSIQVKGHGAGGGFDVELLLVSPEEGQEDNFIGNGIVNGGHTYTAITKARSHYDKLKSKGSKPKLNPQTGKADYSELENASVQIFVLVNISQEEISNISRYRNTSESVEEFSLKNLAGDWDIIEEYLPAGCKPYVAFREGENKQFDVTDLVRRLACINNKLYPWRGSDGSPKNPSATCSAYGTLIKNWKKEDFSEIVPLLKDVLYIEECLRDEYDRQKGLSKLNGVEKKTYQFITGKQFNHTLPITFVFPILAAFRVFIKDGKWERPVEKLWDEMGNTLLNNLLTAYRNEGRGNPAAFGRSASTWSNLLLVPMLKLTE</sequence>
<protein>
    <recommendedName>
        <fullName evidence="1">Abortive phage infection protein C-terminal domain-containing protein</fullName>
    </recommendedName>
</protein>
<feature type="domain" description="Abortive phage infection protein C-terminal" evidence="1">
    <location>
        <begin position="44"/>
        <end position="372"/>
    </location>
</feature>
<evidence type="ECO:0000259" key="1">
    <source>
        <dbReference type="Pfam" id="PF10592"/>
    </source>
</evidence>
<organism evidence="2 3">
    <name type="scientific">Nostoc sphaeroides CCNUC1</name>
    <dbReference type="NCBI Taxonomy" id="2653204"/>
    <lineage>
        <taxon>Bacteria</taxon>
        <taxon>Bacillati</taxon>
        <taxon>Cyanobacteriota</taxon>
        <taxon>Cyanophyceae</taxon>
        <taxon>Nostocales</taxon>
        <taxon>Nostocaceae</taxon>
        <taxon>Nostoc</taxon>
    </lineage>
</organism>